<dbReference type="PANTHER" id="PTHR11733:SF167">
    <property type="entry name" value="FI17812P1-RELATED"/>
    <property type="match status" value="1"/>
</dbReference>
<feature type="signal peptide" evidence="9">
    <location>
        <begin position="1"/>
        <end position="22"/>
    </location>
</feature>
<evidence type="ECO:0000256" key="6">
    <source>
        <dbReference type="ARBA" id="ARBA00022801"/>
    </source>
</evidence>
<dbReference type="InterPro" id="IPR018497">
    <property type="entry name" value="Peptidase_M13_C"/>
</dbReference>
<dbReference type="GO" id="GO:0016485">
    <property type="term" value="P:protein processing"/>
    <property type="evidence" value="ECO:0007669"/>
    <property type="project" value="TreeGrafter"/>
</dbReference>
<feature type="chain" id="PRO_5044560387" description="Peptidase family M13" evidence="9">
    <location>
        <begin position="23"/>
        <end position="676"/>
    </location>
</feature>
<keyword evidence="8" id="KW-0482">Metalloprotease</keyword>
<dbReference type="InterPro" id="IPR008753">
    <property type="entry name" value="Peptidase_M13_N"/>
</dbReference>
<dbReference type="Gene3D" id="1.10.1380.10">
    <property type="entry name" value="Neutral endopeptidase , domain2"/>
    <property type="match status" value="1"/>
</dbReference>
<dbReference type="Pfam" id="PF05649">
    <property type="entry name" value="Peptidase_M13_N"/>
    <property type="match status" value="1"/>
</dbReference>
<evidence type="ECO:0000256" key="7">
    <source>
        <dbReference type="ARBA" id="ARBA00022833"/>
    </source>
</evidence>
<reference evidence="12" key="1">
    <citation type="submission" date="2020-05" db="UniProtKB">
        <authorList>
            <consortium name="EnsemblMetazoa"/>
        </authorList>
    </citation>
    <scope>IDENTIFICATION</scope>
    <source>
        <strain evidence="12">Aabys</strain>
    </source>
</reference>
<evidence type="ECO:0000256" key="2">
    <source>
        <dbReference type="ARBA" id="ARBA00004401"/>
    </source>
</evidence>
<dbReference type="RefSeq" id="XP_005186876.2">
    <property type="nucleotide sequence ID" value="XM_005186819.4"/>
</dbReference>
<dbReference type="AlphaFoldDB" id="A0A1I8MHZ2"/>
<evidence type="ECO:0008006" key="13">
    <source>
        <dbReference type="Google" id="ProtNLM"/>
    </source>
</evidence>
<dbReference type="PANTHER" id="PTHR11733">
    <property type="entry name" value="ZINC METALLOPROTEASE FAMILY M13 NEPRILYSIN-RELATED"/>
    <property type="match status" value="1"/>
</dbReference>
<dbReference type="KEGG" id="mde:101891478"/>
<keyword evidence="9" id="KW-0732">Signal</keyword>
<sequence>MVCHWILIVFLIKLLEVDFATGSAINVNKFYEKLIKANLNESVDPCENFYEYACGNWYRNYDGGKAEYIDMPGYMDYKVNQQFKELMAGGNDMKWKTGVYQKAKQLYEGCENVEQLVLNQFLAAVESEVEMEWPIFTLDNEEKWLNASNFDWQRVLAVLRRYGLNGIFLTQNVNVNPRNSSQYFLEISQHYEGSSVLEPDDVENIFINFGMDHNASHSLTKEIIEFETTLSNLSKIVFVNETESRNYADNFQQMHLEELQESIPEIDWMKYFQIVLNTTTTTKPEDLSNLTIQTFAITPKFFSNLKELLEGYSNETIAYYIMLKFMYYINDNLPYGRQRNCVKYIRSYMPVFMNYLYEEQFFKSKRLEVEKILGRMFDNLKKSFESLVKDNHLKLNTQEQNFILKELHHMQLKIGNLPRNCSEEFVEKFYEKLNVNSSDFVQTHLNVLRFMNELHYRNLEAKPTTIADKVYHLDTASLSSSSPVKIFENAILVPHGYLQLPLYDTRLHQLHQYSLLGFIMAHEIIHAYDLFHIIYDHESNYDYLGSKVAHHFTPHLKCYSHSARSDIASENIADVSGLRVAFNYYQTIMDDSKDEIAFPFLRLTKEQYFFVNSVQFLCADIYKIAALGLNTTSDLAHDMHDKRVQQNWSKYGEFSLAFNCSPKSKMSPPEESCRIW</sequence>
<dbReference type="VEuPathDB" id="VectorBase:MDOA005082"/>
<evidence type="ECO:0000256" key="5">
    <source>
        <dbReference type="ARBA" id="ARBA00022723"/>
    </source>
</evidence>
<dbReference type="CDD" id="cd08662">
    <property type="entry name" value="M13"/>
    <property type="match status" value="1"/>
</dbReference>
<evidence type="ECO:0000256" key="3">
    <source>
        <dbReference type="ARBA" id="ARBA00007357"/>
    </source>
</evidence>
<dbReference type="eggNOG" id="KOG3624">
    <property type="taxonomic scope" value="Eukaryota"/>
</dbReference>
<dbReference type="InterPro" id="IPR024079">
    <property type="entry name" value="MetalloPept_cat_dom_sf"/>
</dbReference>
<organism evidence="12">
    <name type="scientific">Musca domestica</name>
    <name type="common">House fly</name>
    <dbReference type="NCBI Taxonomy" id="7370"/>
    <lineage>
        <taxon>Eukaryota</taxon>
        <taxon>Metazoa</taxon>
        <taxon>Ecdysozoa</taxon>
        <taxon>Arthropoda</taxon>
        <taxon>Hexapoda</taxon>
        <taxon>Insecta</taxon>
        <taxon>Pterygota</taxon>
        <taxon>Neoptera</taxon>
        <taxon>Endopterygota</taxon>
        <taxon>Diptera</taxon>
        <taxon>Brachycera</taxon>
        <taxon>Muscomorpha</taxon>
        <taxon>Muscoidea</taxon>
        <taxon>Muscidae</taxon>
        <taxon>Musca</taxon>
    </lineage>
</organism>
<dbReference type="SUPFAM" id="SSF55486">
    <property type="entry name" value="Metalloproteases ('zincins'), catalytic domain"/>
    <property type="match status" value="1"/>
</dbReference>
<evidence type="ECO:0000259" key="10">
    <source>
        <dbReference type="Pfam" id="PF01431"/>
    </source>
</evidence>
<dbReference type="EnsemblMetazoa" id="MDOA005082-RA">
    <property type="protein sequence ID" value="MDOA005082-PA"/>
    <property type="gene ID" value="MDOA005082"/>
</dbReference>
<evidence type="ECO:0000256" key="9">
    <source>
        <dbReference type="SAM" id="SignalP"/>
    </source>
</evidence>
<accession>A0A1I8MHZ2</accession>
<gene>
    <name evidence="12" type="primary">101891478</name>
</gene>
<keyword evidence="6" id="KW-0378">Hydrolase</keyword>
<evidence type="ECO:0000313" key="12">
    <source>
        <dbReference type="EnsemblMetazoa" id="MDOA005082-PA"/>
    </source>
</evidence>
<name>A0A1I8MHZ2_MUSDO</name>
<proteinExistence type="inferred from homology"/>
<dbReference type="InterPro" id="IPR000718">
    <property type="entry name" value="Peptidase_M13"/>
</dbReference>
<protein>
    <recommendedName>
        <fullName evidence="13">Peptidase family M13</fullName>
    </recommendedName>
</protein>
<dbReference type="Gene3D" id="3.40.390.10">
    <property type="entry name" value="Collagenase (Catalytic Domain)"/>
    <property type="match status" value="1"/>
</dbReference>
<dbReference type="VEuPathDB" id="VectorBase:MDOMA2_004236"/>
<keyword evidence="4" id="KW-0645">Protease</keyword>
<feature type="domain" description="Peptidase M13 C-terminal" evidence="10">
    <location>
        <begin position="488"/>
        <end position="673"/>
    </location>
</feature>
<keyword evidence="5" id="KW-0479">Metal-binding</keyword>
<dbReference type="OrthoDB" id="427518at2759"/>
<evidence type="ECO:0000259" key="11">
    <source>
        <dbReference type="Pfam" id="PF05649"/>
    </source>
</evidence>
<dbReference type="GO" id="GO:0004222">
    <property type="term" value="F:metalloendopeptidase activity"/>
    <property type="evidence" value="ECO:0007669"/>
    <property type="project" value="InterPro"/>
</dbReference>
<evidence type="ECO:0000256" key="4">
    <source>
        <dbReference type="ARBA" id="ARBA00022670"/>
    </source>
</evidence>
<dbReference type="Pfam" id="PF01431">
    <property type="entry name" value="Peptidase_M13"/>
    <property type="match status" value="1"/>
</dbReference>
<dbReference type="PRINTS" id="PR00786">
    <property type="entry name" value="NEPRILYSIN"/>
</dbReference>
<dbReference type="GO" id="GO:0046872">
    <property type="term" value="F:metal ion binding"/>
    <property type="evidence" value="ECO:0007669"/>
    <property type="project" value="UniProtKB-KW"/>
</dbReference>
<comment type="cofactor">
    <cofactor evidence="1">
        <name>Zn(2+)</name>
        <dbReference type="ChEBI" id="CHEBI:29105"/>
    </cofactor>
</comment>
<comment type="subcellular location">
    <subcellularLocation>
        <location evidence="2">Cell membrane</location>
        <topology evidence="2">Single-pass type II membrane protein</topology>
    </subcellularLocation>
</comment>
<keyword evidence="7" id="KW-0862">Zinc</keyword>
<evidence type="ECO:0000256" key="1">
    <source>
        <dbReference type="ARBA" id="ARBA00001947"/>
    </source>
</evidence>
<dbReference type="PROSITE" id="PS51885">
    <property type="entry name" value="NEPRILYSIN"/>
    <property type="match status" value="1"/>
</dbReference>
<comment type="similarity">
    <text evidence="3">Belongs to the peptidase M13 family.</text>
</comment>
<dbReference type="InterPro" id="IPR042089">
    <property type="entry name" value="Peptidase_M13_dom_2"/>
</dbReference>
<feature type="domain" description="Peptidase M13 N-terminal" evidence="11">
    <location>
        <begin position="45"/>
        <end position="415"/>
    </location>
</feature>
<dbReference type="GO" id="GO:0005886">
    <property type="term" value="C:plasma membrane"/>
    <property type="evidence" value="ECO:0007669"/>
    <property type="project" value="UniProtKB-SubCell"/>
</dbReference>
<evidence type="ECO:0000256" key="8">
    <source>
        <dbReference type="ARBA" id="ARBA00023049"/>
    </source>
</evidence>